<proteinExistence type="predicted"/>
<accession>A0A1I8ICY8</accession>
<name>A0A1I8ICY8_9PLAT</name>
<sequence>VPGAENLFLQSYVPGAENLFLQSYVPGAENLFLQSYVPGAENLFLQSFPEQRTSSPLAHLECPPAHGQQLLDRSGLKQFPEYLANA</sequence>
<reference evidence="2" key="1">
    <citation type="submission" date="2016-11" db="UniProtKB">
        <authorList>
            <consortium name="WormBaseParasite"/>
        </authorList>
    </citation>
    <scope>IDENTIFICATION</scope>
</reference>
<organism evidence="1 2">
    <name type="scientific">Macrostomum lignano</name>
    <dbReference type="NCBI Taxonomy" id="282301"/>
    <lineage>
        <taxon>Eukaryota</taxon>
        <taxon>Metazoa</taxon>
        <taxon>Spiralia</taxon>
        <taxon>Lophotrochozoa</taxon>
        <taxon>Platyhelminthes</taxon>
        <taxon>Rhabditophora</taxon>
        <taxon>Macrostomorpha</taxon>
        <taxon>Macrostomida</taxon>
        <taxon>Macrostomidae</taxon>
        <taxon>Macrostomum</taxon>
    </lineage>
</organism>
<dbReference type="Proteomes" id="UP000095280">
    <property type="component" value="Unplaced"/>
</dbReference>
<dbReference type="AlphaFoldDB" id="A0A1I8ICY8"/>
<evidence type="ECO:0000313" key="2">
    <source>
        <dbReference type="WBParaSite" id="maker-uti_cns_0011737-snap-gene-0.2-mRNA-1"/>
    </source>
</evidence>
<evidence type="ECO:0000313" key="1">
    <source>
        <dbReference type="Proteomes" id="UP000095280"/>
    </source>
</evidence>
<keyword evidence="1" id="KW-1185">Reference proteome</keyword>
<protein>
    <submittedName>
        <fullName evidence="2">EMSA1 protein</fullName>
    </submittedName>
</protein>
<dbReference type="WBParaSite" id="maker-uti_cns_0011737-snap-gene-0.2-mRNA-1">
    <property type="protein sequence ID" value="maker-uti_cns_0011737-snap-gene-0.2-mRNA-1"/>
    <property type="gene ID" value="maker-uti_cns_0011737-snap-gene-0.2"/>
</dbReference>